<proteinExistence type="predicted"/>
<dbReference type="PANTHER" id="PTHR37808:SF3">
    <property type="entry name" value="SPORE GERMINATION PROTEIN GERPA-RELATED"/>
    <property type="match status" value="1"/>
</dbReference>
<evidence type="ECO:0000313" key="2">
    <source>
        <dbReference type="Proteomes" id="UP000268829"/>
    </source>
</evidence>
<dbReference type="AlphaFoldDB" id="A0A3M8AS62"/>
<dbReference type="InterPro" id="IPR019618">
    <property type="entry name" value="Spore_germination_GerPA"/>
</dbReference>
<dbReference type="OrthoDB" id="2691926at2"/>
<dbReference type="Proteomes" id="UP000268829">
    <property type="component" value="Unassembled WGS sequence"/>
</dbReference>
<dbReference type="PANTHER" id="PTHR37808">
    <property type="entry name" value="SPORE GERMINATION PROTEIN-LIKE PROTEIN YDZR-RELATED"/>
    <property type="match status" value="1"/>
</dbReference>
<organism evidence="1 2">
    <name type="scientific">Brevibacillus gelatini</name>
    <dbReference type="NCBI Taxonomy" id="1655277"/>
    <lineage>
        <taxon>Bacteria</taxon>
        <taxon>Bacillati</taxon>
        <taxon>Bacillota</taxon>
        <taxon>Bacilli</taxon>
        <taxon>Bacillales</taxon>
        <taxon>Paenibacillaceae</taxon>
        <taxon>Brevibacillus</taxon>
    </lineage>
</organism>
<dbReference type="EMBL" id="RHHS01000044">
    <property type="protein sequence ID" value="RNB54041.1"/>
    <property type="molecule type" value="Genomic_DNA"/>
</dbReference>
<keyword evidence="2" id="KW-1185">Reference proteome</keyword>
<sequence length="86" mass="9085">MSKLPAIVGVINVNSISGVFNVGDVRKISPVSYSKTFAGGGSFNSGTNLSFKIPRSVVYINETASNELPIFVEETSDPAAKGRDFS</sequence>
<comment type="caution">
    <text evidence="1">The sequence shown here is derived from an EMBL/GenBank/DDBJ whole genome shotgun (WGS) entry which is preliminary data.</text>
</comment>
<gene>
    <name evidence="1" type="ORF">EDM57_18360</name>
</gene>
<reference evidence="1 2" key="1">
    <citation type="submission" date="2018-10" db="EMBL/GenBank/DDBJ databases">
        <title>Phylogenomics of Brevibacillus.</title>
        <authorList>
            <person name="Dunlap C."/>
        </authorList>
    </citation>
    <scope>NUCLEOTIDE SEQUENCE [LARGE SCALE GENOMIC DNA]</scope>
    <source>
        <strain evidence="1 2">DSM 100115</strain>
    </source>
</reference>
<name>A0A3M8AS62_9BACL</name>
<accession>A0A3M8AS62</accession>
<dbReference type="RefSeq" id="WP_122906140.1">
    <property type="nucleotide sequence ID" value="NZ_CP154342.1"/>
</dbReference>
<protein>
    <submittedName>
        <fullName evidence="1">Spore germination protein</fullName>
    </submittedName>
</protein>
<dbReference type="Pfam" id="PF10676">
    <property type="entry name" value="gerPA"/>
    <property type="match status" value="1"/>
</dbReference>
<evidence type="ECO:0000313" key="1">
    <source>
        <dbReference type="EMBL" id="RNB54041.1"/>
    </source>
</evidence>